<name>A0ABW5VWH9_9MICO</name>
<keyword evidence="2" id="KW-0812">Transmembrane</keyword>
<evidence type="ECO:0000256" key="2">
    <source>
        <dbReference type="SAM" id="Phobius"/>
    </source>
</evidence>
<dbReference type="Proteomes" id="UP001597479">
    <property type="component" value="Unassembled WGS sequence"/>
</dbReference>
<comment type="caution">
    <text evidence="3">The sequence shown here is derived from an EMBL/GenBank/DDBJ whole genome shotgun (WGS) entry which is preliminary data.</text>
</comment>
<evidence type="ECO:0000256" key="1">
    <source>
        <dbReference type="SAM" id="MobiDB-lite"/>
    </source>
</evidence>
<sequence>MRAATRVTSTLLLVTVVVLGAATATPWSFNPPQPATLEPPMPEQLQPAPTNSPSTPATPLDTPPADIRWLGLVAAILLGLLIATILTLAVRKLLAILRQRTTTTPDKLTSGTATTGTLADDVDLPELQDAVSRALAHLDGHARPATPSSPPG</sequence>
<keyword evidence="2" id="KW-1133">Transmembrane helix</keyword>
<gene>
    <name evidence="3" type="ORF">ACFS27_17200</name>
</gene>
<dbReference type="EMBL" id="JBHUOG010000002">
    <property type="protein sequence ID" value="MFD2795299.1"/>
    <property type="molecule type" value="Genomic_DNA"/>
</dbReference>
<keyword evidence="4" id="KW-1185">Reference proteome</keyword>
<organism evidence="3 4">
    <name type="scientific">Promicromonospora vindobonensis</name>
    <dbReference type="NCBI Taxonomy" id="195748"/>
    <lineage>
        <taxon>Bacteria</taxon>
        <taxon>Bacillati</taxon>
        <taxon>Actinomycetota</taxon>
        <taxon>Actinomycetes</taxon>
        <taxon>Micrococcales</taxon>
        <taxon>Promicromonosporaceae</taxon>
        <taxon>Promicromonospora</taxon>
    </lineage>
</organism>
<reference evidence="4" key="1">
    <citation type="journal article" date="2019" name="Int. J. Syst. Evol. Microbiol.">
        <title>The Global Catalogue of Microorganisms (GCM) 10K type strain sequencing project: providing services to taxonomists for standard genome sequencing and annotation.</title>
        <authorList>
            <consortium name="The Broad Institute Genomics Platform"/>
            <consortium name="The Broad Institute Genome Sequencing Center for Infectious Disease"/>
            <person name="Wu L."/>
            <person name="Ma J."/>
        </authorList>
    </citation>
    <scope>NUCLEOTIDE SEQUENCE [LARGE SCALE GENOMIC DNA]</scope>
    <source>
        <strain evidence="4">CCM 7044</strain>
    </source>
</reference>
<protein>
    <recommendedName>
        <fullName evidence="5">HAMP domain-containing protein</fullName>
    </recommendedName>
</protein>
<dbReference type="RefSeq" id="WP_377185249.1">
    <property type="nucleotide sequence ID" value="NZ_JBHUOG010000002.1"/>
</dbReference>
<accession>A0ABW5VWH9</accession>
<feature type="compositionally biased region" description="Pro residues" evidence="1">
    <location>
        <begin position="29"/>
        <end position="42"/>
    </location>
</feature>
<keyword evidence="2" id="KW-0472">Membrane</keyword>
<evidence type="ECO:0000313" key="4">
    <source>
        <dbReference type="Proteomes" id="UP001597479"/>
    </source>
</evidence>
<evidence type="ECO:0000313" key="3">
    <source>
        <dbReference type="EMBL" id="MFD2795299.1"/>
    </source>
</evidence>
<feature type="region of interest" description="Disordered" evidence="1">
    <location>
        <begin position="28"/>
        <end position="62"/>
    </location>
</feature>
<proteinExistence type="predicted"/>
<feature type="compositionally biased region" description="Low complexity" evidence="1">
    <location>
        <begin position="47"/>
        <end position="62"/>
    </location>
</feature>
<feature type="transmembrane region" description="Helical" evidence="2">
    <location>
        <begin position="69"/>
        <end position="90"/>
    </location>
</feature>
<evidence type="ECO:0008006" key="5">
    <source>
        <dbReference type="Google" id="ProtNLM"/>
    </source>
</evidence>